<reference evidence="1" key="1">
    <citation type="submission" date="2023-03" db="EMBL/GenBank/DDBJ databases">
        <authorList>
            <person name="Cleenwerck I."/>
        </authorList>
    </citation>
    <scope>NUCLEOTIDE SEQUENCE</scope>
    <source>
        <strain evidence="1">LMG 32879</strain>
    </source>
</reference>
<sequence>MTGWSLLGHTPGHSGFLVASEQEKLLVWGDLIHVPEIQVSRPEVTMTFDVNPVEAEKTRKELFEEASRHQFPIAGMHVDFPSFARIVKKKPNLQAFTGTVELHTLN</sequence>
<dbReference type="AlphaFoldDB" id="A0AA35UIW0"/>
<protein>
    <recommendedName>
        <fullName evidence="3">Metallo-beta-lactamase domain-containing protein</fullName>
    </recommendedName>
</protein>
<accession>A0AA35UIW0</accession>
<organism evidence="1 2">
    <name type="scientific">Brytella acorum</name>
    <dbReference type="NCBI Taxonomy" id="2959299"/>
    <lineage>
        <taxon>Bacteria</taxon>
        <taxon>Pseudomonadati</taxon>
        <taxon>Pseudomonadota</taxon>
        <taxon>Alphaproteobacteria</taxon>
        <taxon>Acetobacterales</taxon>
        <taxon>Acetobacteraceae</taxon>
        <taxon>Brytella</taxon>
    </lineage>
</organism>
<gene>
    <name evidence="1" type="ORF">LMG32879_003204</name>
</gene>
<dbReference type="Gene3D" id="3.60.15.10">
    <property type="entry name" value="Ribonuclease Z/Hydroxyacylglutathione hydrolase-like"/>
    <property type="match status" value="1"/>
</dbReference>
<dbReference type="SUPFAM" id="SSF56281">
    <property type="entry name" value="Metallo-hydrolase/oxidoreductase"/>
    <property type="match status" value="1"/>
</dbReference>
<dbReference type="Proteomes" id="UP001176960">
    <property type="component" value="Unassembled WGS sequence"/>
</dbReference>
<dbReference type="RefSeq" id="WP_289843156.1">
    <property type="nucleotide sequence ID" value="NZ_CATKSH010000049.1"/>
</dbReference>
<evidence type="ECO:0008006" key="3">
    <source>
        <dbReference type="Google" id="ProtNLM"/>
    </source>
</evidence>
<dbReference type="InterPro" id="IPR036866">
    <property type="entry name" value="RibonucZ/Hydroxyglut_hydro"/>
</dbReference>
<keyword evidence="2" id="KW-1185">Reference proteome</keyword>
<name>A0AA35UIW0_9PROT</name>
<evidence type="ECO:0000313" key="1">
    <source>
        <dbReference type="EMBL" id="CAI9122343.1"/>
    </source>
</evidence>
<dbReference type="EMBL" id="CATKSH010000049">
    <property type="protein sequence ID" value="CAI9122343.1"/>
    <property type="molecule type" value="Genomic_DNA"/>
</dbReference>
<proteinExistence type="predicted"/>
<evidence type="ECO:0000313" key="2">
    <source>
        <dbReference type="Proteomes" id="UP001176960"/>
    </source>
</evidence>
<comment type="caution">
    <text evidence="1">The sequence shown here is derived from an EMBL/GenBank/DDBJ whole genome shotgun (WGS) entry which is preliminary data.</text>
</comment>